<gene>
    <name evidence="13" type="ORF">X975_05799</name>
</gene>
<evidence type="ECO:0000256" key="3">
    <source>
        <dbReference type="ARBA" id="ARBA00010225"/>
    </source>
</evidence>
<organism evidence="13 14">
    <name type="scientific">Stegodyphus mimosarum</name>
    <name type="common">African social velvet spider</name>
    <dbReference type="NCBI Taxonomy" id="407821"/>
    <lineage>
        <taxon>Eukaryota</taxon>
        <taxon>Metazoa</taxon>
        <taxon>Ecdysozoa</taxon>
        <taxon>Arthropoda</taxon>
        <taxon>Chelicerata</taxon>
        <taxon>Arachnida</taxon>
        <taxon>Araneae</taxon>
        <taxon>Araneomorphae</taxon>
        <taxon>Entelegynae</taxon>
        <taxon>Eresoidea</taxon>
        <taxon>Eresidae</taxon>
        <taxon>Stegodyphus</taxon>
    </lineage>
</organism>
<dbReference type="InterPro" id="IPR016024">
    <property type="entry name" value="ARM-type_fold"/>
</dbReference>
<dbReference type="Gene3D" id="1.25.10.10">
    <property type="entry name" value="Leucine-rich Repeat Variant"/>
    <property type="match status" value="2"/>
</dbReference>
<evidence type="ECO:0000256" key="8">
    <source>
        <dbReference type="ARBA" id="ARBA00022848"/>
    </source>
</evidence>
<keyword evidence="5" id="KW-0677">Repeat</keyword>
<evidence type="ECO:0000256" key="7">
    <source>
        <dbReference type="ARBA" id="ARBA00022824"/>
    </source>
</evidence>
<evidence type="ECO:0000256" key="4">
    <source>
        <dbReference type="ARBA" id="ARBA00013840"/>
    </source>
</evidence>
<evidence type="ECO:0000256" key="11">
    <source>
        <dbReference type="ARBA" id="ARBA00047092"/>
    </source>
</evidence>
<protein>
    <recommendedName>
        <fullName evidence="4">Protein VAC14 homolog</fullName>
    </recommendedName>
</protein>
<dbReference type="Pfam" id="PF12755">
    <property type="entry name" value="Vac14_Fab1_bd"/>
    <property type="match status" value="1"/>
</dbReference>
<dbReference type="FunFam" id="1.25.10.10:FF:001093">
    <property type="entry name" value="Vac14, PIKFYVE complex component"/>
    <property type="match status" value="1"/>
</dbReference>
<comment type="subunit">
    <text evidence="11">Forms pentamers. Component of the PI(3,5)P2 regulatory complex/PAS complex, at least composed of PIKFYVE, FIG4 and VAC14. VAC14 nucleates the assembly of the complex and serves as a scaffold by pentamerizing into a star-shaped structure, which can bind a single copy each of PIKFYVE and FIG4 and coordinates their activities. Interacts with NOS1.</text>
</comment>
<keyword evidence="9" id="KW-0472">Membrane</keyword>
<evidence type="ECO:0000256" key="5">
    <source>
        <dbReference type="ARBA" id="ARBA00022737"/>
    </source>
</evidence>
<dbReference type="GO" id="GO:0070772">
    <property type="term" value="C:PAS complex"/>
    <property type="evidence" value="ECO:0007669"/>
    <property type="project" value="InterPro"/>
</dbReference>
<dbReference type="Proteomes" id="UP000054359">
    <property type="component" value="Unassembled WGS sequence"/>
</dbReference>
<evidence type="ECO:0000259" key="12">
    <source>
        <dbReference type="Pfam" id="PF11916"/>
    </source>
</evidence>
<dbReference type="OMA" id="QCYQHVS"/>
<dbReference type="GO" id="GO:0006661">
    <property type="term" value="P:phosphatidylinositol biosynthetic process"/>
    <property type="evidence" value="ECO:0007669"/>
    <property type="project" value="InterPro"/>
</dbReference>
<comment type="similarity">
    <text evidence="3">Belongs to the VAC14 family.</text>
</comment>
<keyword evidence="7" id="KW-0256">Endoplasmic reticulum</keyword>
<evidence type="ECO:0000256" key="2">
    <source>
        <dbReference type="ARBA" id="ARBA00004608"/>
    </source>
</evidence>
<dbReference type="STRING" id="407821.A0A087TV22"/>
<dbReference type="InterPro" id="IPR026825">
    <property type="entry name" value="Vac14"/>
</dbReference>
<evidence type="ECO:0000256" key="1">
    <source>
        <dbReference type="ARBA" id="ARBA00004524"/>
    </source>
</evidence>
<feature type="domain" description="Vacuolar protein 14 C-terminal Fig4-binding" evidence="12">
    <location>
        <begin position="490"/>
        <end position="667"/>
    </location>
</feature>
<accession>A0A087TV22</accession>
<dbReference type="GO" id="GO:0010008">
    <property type="term" value="C:endosome membrane"/>
    <property type="evidence" value="ECO:0007669"/>
    <property type="project" value="UniProtKB-SubCell"/>
</dbReference>
<dbReference type="AlphaFoldDB" id="A0A087TV22"/>
<dbReference type="EMBL" id="KK116858">
    <property type="protein sequence ID" value="KFM68961.1"/>
    <property type="molecule type" value="Genomic_DNA"/>
</dbReference>
<dbReference type="PANTHER" id="PTHR16023:SF0">
    <property type="entry name" value="PROTEIN VAC14 HOMOLOG"/>
    <property type="match status" value="1"/>
</dbReference>
<keyword evidence="6" id="KW-0967">Endosome</keyword>
<dbReference type="SUPFAM" id="SSF48371">
    <property type="entry name" value="ARM repeat"/>
    <property type="match status" value="1"/>
</dbReference>
<feature type="non-terminal residue" evidence="13">
    <location>
        <position position="710"/>
    </location>
</feature>
<evidence type="ECO:0000256" key="6">
    <source>
        <dbReference type="ARBA" id="ARBA00022753"/>
    </source>
</evidence>
<reference evidence="13 14" key="1">
    <citation type="submission" date="2013-11" db="EMBL/GenBank/DDBJ databases">
        <title>Genome sequencing of Stegodyphus mimosarum.</title>
        <authorList>
            <person name="Bechsgaard J."/>
        </authorList>
    </citation>
    <scope>NUCLEOTIDE SEQUENCE [LARGE SCALE GENOMIC DNA]</scope>
</reference>
<dbReference type="InterPro" id="IPR011989">
    <property type="entry name" value="ARM-like"/>
</dbReference>
<keyword evidence="8" id="KW-0492">Microsome</keyword>
<name>A0A087TV22_STEMI</name>
<evidence type="ECO:0000256" key="10">
    <source>
        <dbReference type="ARBA" id="ARBA00045654"/>
    </source>
</evidence>
<evidence type="ECO:0000313" key="13">
    <source>
        <dbReference type="EMBL" id="KFM68961.1"/>
    </source>
</evidence>
<evidence type="ECO:0000313" key="14">
    <source>
        <dbReference type="Proteomes" id="UP000054359"/>
    </source>
</evidence>
<dbReference type="PANTHER" id="PTHR16023">
    <property type="entry name" value="TAX1 BINDING PROTEIN-RELATED"/>
    <property type="match status" value="1"/>
</dbReference>
<comment type="subcellular location">
    <subcellularLocation>
        <location evidence="2">Endosome membrane</location>
    </subcellularLocation>
    <subcellularLocation>
        <location evidence="1">Microsome membrane</location>
    </subcellularLocation>
</comment>
<sequence length="710" mass="81106">MSDKDYAPLSSYCVRALNDKLYEKRKTAALEIEKMVKDFQRVNETAEIRKLLKVLGQDFTLSHNVNSRKGGLIGLAAMAIALGKDTSLYVDELVRPVLSCFNDQDTRVRYYACEALYNIVKVARGSVLPFFPDIFDAISRLSADADQNIKNGSELVDRLMKDIVTESSSFDLVGFMPLLRERITSKNPFTRQFIISWVSTLDSVPDINMIVFLPEILDGLFIILGDPLAEIRKMCESVLGEFLRNIIENPRRVNFVAMVNILTMHANSTEDLVQFTALTWLKEFVRLAGCTLLPYSSGILTAVLPNLAQDTENRRNIVETAKTVNNDLMKLVVQEKQQLTCEATDDSSSSDKVEAPLMDQLDNQLDLKSLVIVLTKQIKYDSIQTRIAVLRWMHHLLLQIPDKIFIYVDDIFPVLLQTLSDPSDEVVLLDIEVLAEISKSPAGQKHHSNFENVASSCLLKEIKLKPPSNLNSYFTSFMLSLLYLFKTNSQLFESKCSFIIRQLCILLNAEDIYLTLSEILVIYNDARFSCQMVHTLNSILLTSTELFELRNQLKDLKTESSWSLFACLYRCWCHSPVATVSLCLLAQTYKHACDLLHLFADIEVTVDFLTEIDKLVQLIESPIFTYLRLQLLDAQQNPYLVKSLYGLLMLLPQSEAFHTLRHRLACVPNVQLMPPQKSKPKEERKPPSFINFDELIKHFKEIQDRRRKEK</sequence>
<dbReference type="InterPro" id="IPR021841">
    <property type="entry name" value="VAC14_Fig4p-bd"/>
</dbReference>
<evidence type="ECO:0000256" key="9">
    <source>
        <dbReference type="ARBA" id="ARBA00023136"/>
    </source>
</evidence>
<keyword evidence="14" id="KW-1185">Reference proteome</keyword>
<proteinExistence type="inferred from homology"/>
<dbReference type="OrthoDB" id="5574975at2759"/>
<dbReference type="Pfam" id="PF11916">
    <property type="entry name" value="Vac14_Fig4_bd"/>
    <property type="match status" value="1"/>
</dbReference>
<comment type="function">
    <text evidence="10">Scaffold protein component of the PI(3,5)P2 regulatory complex which regulates both the synthesis and turnover of phosphatidylinositol 3,5-bisphosphate (PtdIns(3,5)P2). Pentamerizes into a star-shaped structure and nucleates the assembly of the complex. The pentamer binds a single copy each of PIKFYVE and FIG4 and coordinates both PIKfyve kinase activity and FIG4 phosphatase activity, being required to maintain normal levels of phosphatidylinositol 3-phosphate (PtdIns(3)P) and phosphatidylinositol 5-phosphate (PtdIns(5)P). Plays a role in the biogenesis of endosome carrier vesicles (ECV) / multivesicular bodies (MVB) transport intermediates from early endosomes.</text>
</comment>